<dbReference type="SUPFAM" id="SSF52540">
    <property type="entry name" value="P-loop containing nucleoside triphosphate hydrolases"/>
    <property type="match status" value="1"/>
</dbReference>
<feature type="coiled-coil region" evidence="1">
    <location>
        <begin position="563"/>
        <end position="590"/>
    </location>
</feature>
<dbReference type="SUPFAM" id="SSF47576">
    <property type="entry name" value="Calponin-homology domain, CH-domain"/>
    <property type="match status" value="1"/>
</dbReference>
<keyword evidence="1" id="KW-0175">Coiled coil</keyword>
<dbReference type="Gene3D" id="3.40.50.300">
    <property type="entry name" value="P-loop containing nucleotide triphosphate hydrolases"/>
    <property type="match status" value="1"/>
</dbReference>
<keyword evidence="4" id="KW-1185">Reference proteome</keyword>
<dbReference type="Pfam" id="PF02263">
    <property type="entry name" value="GBP"/>
    <property type="match status" value="1"/>
</dbReference>
<evidence type="ECO:0000313" key="4">
    <source>
        <dbReference type="Proteomes" id="UP001470230"/>
    </source>
</evidence>
<dbReference type="Gene3D" id="1.10.418.10">
    <property type="entry name" value="Calponin-like domain"/>
    <property type="match status" value="2"/>
</dbReference>
<evidence type="ECO:0000259" key="2">
    <source>
        <dbReference type="PROSITE" id="PS50021"/>
    </source>
</evidence>
<evidence type="ECO:0000256" key="1">
    <source>
        <dbReference type="SAM" id="Coils"/>
    </source>
</evidence>
<dbReference type="InterPro" id="IPR015894">
    <property type="entry name" value="Guanylate-bd_N"/>
</dbReference>
<dbReference type="InterPro" id="IPR027417">
    <property type="entry name" value="P-loop_NTPase"/>
</dbReference>
<gene>
    <name evidence="3" type="ORF">M9Y10_016704</name>
</gene>
<dbReference type="Proteomes" id="UP001470230">
    <property type="component" value="Unassembled WGS sequence"/>
</dbReference>
<accession>A0ABR2HX95</accession>
<comment type="caution">
    <text evidence="3">The sequence shown here is derived from an EMBL/GenBank/DDBJ whole genome shotgun (WGS) entry which is preliminary data.</text>
</comment>
<dbReference type="PROSITE" id="PS50021">
    <property type="entry name" value="CH"/>
    <property type="match status" value="1"/>
</dbReference>
<proteinExistence type="predicted"/>
<dbReference type="Pfam" id="PF00307">
    <property type="entry name" value="CH"/>
    <property type="match status" value="1"/>
</dbReference>
<evidence type="ECO:0000313" key="3">
    <source>
        <dbReference type="EMBL" id="KAK8854147.1"/>
    </source>
</evidence>
<dbReference type="SMART" id="SM00033">
    <property type="entry name" value="CH"/>
    <property type="match status" value="2"/>
</dbReference>
<protein>
    <recommendedName>
        <fullName evidence="2">Calponin-homology (CH) domain-containing protein</fullName>
    </recommendedName>
</protein>
<dbReference type="EMBL" id="JAPFFF010000021">
    <property type="protein sequence ID" value="KAK8854147.1"/>
    <property type="molecule type" value="Genomic_DNA"/>
</dbReference>
<dbReference type="PANTHER" id="PTHR11915">
    <property type="entry name" value="SPECTRIN/FILAMIN RELATED CYTOSKELETAL PROTEIN"/>
    <property type="match status" value="1"/>
</dbReference>
<sequence length="785" mass="90979">MSDDRHESTLKAVLTLWLNNYLRIENITLNDIFTDFQDGKTLPLLAELLYEEKFKWNKKPTFPAHKLNNNEAAILFLKQKGALPTQFQIAPEDFTKNKPENQKKVLIFFTLLINNYSIEPIRYKDKVGKNALKQWCQDHSDDYDISNWGSAWDNGKASFAIIHHFYPNAIGNESVTNQQLLQFTDQANEPSNDENVNVIVASEFFYFFEDYRENLNPESKIQNLLMKRGNSFIWSHIKSKEIAFREPEMIQASKKKFEIVDKKERAVGYTPNINDVCRKLNAIGPDRVVLITLIGSYQTGKSSMIKRMTRFSGVKIGNGKDDETKGAVLYGPFSYNKIRSEFKLERVPEDLNVMFVDTEGANGFFQKNSFEAATNLIVNLLTPFTAMSDIIISLNKSNITQAETETVTEVIKAIKSLRNDWENIYLVNSFTNYPDYDPINKPNEIESIFQNAADDSTKKFPQIQFSETIPLVQYDIKNTKKDIFAQDESFQKGFAIFASKIINLIEKRKDKFIVDGTSMAKLFTSFASNEIVKDFAAIAQEIQQTREKSMSLTYQRVYERTCKKIITEEISQINKLYEEYEQNLKDGKEVSKLDFHIEERTQRVISLLNEKIPETFHDLNFFKMYENSIKERLQSFADATLKNDIVNLNYLEEKYIIDLVDSYVGKVYNRISADMNSTKAQTFKGVYDENVPELITKAIEKEFLRIRKSYSFNLNVVAKVETKFKGVTKIYIEKIRTEADAIAKLNRNEAGFWNRICHDIKKFFCGEKIKESILSLEDLSYEKLK</sequence>
<dbReference type="InterPro" id="IPR001715">
    <property type="entry name" value="CH_dom"/>
</dbReference>
<reference evidence="3 4" key="1">
    <citation type="submission" date="2024-04" db="EMBL/GenBank/DDBJ databases">
        <title>Tritrichomonas musculus Genome.</title>
        <authorList>
            <person name="Alves-Ferreira E."/>
            <person name="Grigg M."/>
            <person name="Lorenzi H."/>
            <person name="Galac M."/>
        </authorList>
    </citation>
    <scope>NUCLEOTIDE SEQUENCE [LARGE SCALE GENOMIC DNA]</scope>
    <source>
        <strain evidence="3 4">EAF2021</strain>
    </source>
</reference>
<feature type="domain" description="Calponin-homology (CH)" evidence="2">
    <location>
        <begin position="8"/>
        <end position="117"/>
    </location>
</feature>
<name>A0ABR2HX95_9EUKA</name>
<dbReference type="InterPro" id="IPR036872">
    <property type="entry name" value="CH_dom_sf"/>
</dbReference>
<organism evidence="3 4">
    <name type="scientific">Tritrichomonas musculus</name>
    <dbReference type="NCBI Taxonomy" id="1915356"/>
    <lineage>
        <taxon>Eukaryota</taxon>
        <taxon>Metamonada</taxon>
        <taxon>Parabasalia</taxon>
        <taxon>Tritrichomonadida</taxon>
        <taxon>Tritrichomonadidae</taxon>
        <taxon>Tritrichomonas</taxon>
    </lineage>
</organism>